<accession>A0A8J3D478</accession>
<dbReference type="AlphaFoldDB" id="A0A8J3D478"/>
<sequence>METQEKADDPKTILLKDIGLATLPKPYPGGVSTRSSVVKKYAVAAKDVLKGPLVFVNQGISLTPGTPQGKLKSHLSFFQASMVLTESSAGNNNNMVLFGSQQQNGQWLGSDGSVQVEFETEDTKTAYLVEFFINLPNLSGPPEQWNLTLVGYMNGVLTTVDHSFSSSQKGNKVLQFFVSPSPIRNQFLLLRPTWQPNKPTSTWNFYGVEITAFKS</sequence>
<organism evidence="1 2">
    <name type="scientific">Persicitalea jodogahamensis</name>
    <dbReference type="NCBI Taxonomy" id="402147"/>
    <lineage>
        <taxon>Bacteria</taxon>
        <taxon>Pseudomonadati</taxon>
        <taxon>Bacteroidota</taxon>
        <taxon>Cytophagia</taxon>
        <taxon>Cytophagales</taxon>
        <taxon>Spirosomataceae</taxon>
        <taxon>Persicitalea</taxon>
    </lineage>
</organism>
<dbReference type="Proteomes" id="UP000598271">
    <property type="component" value="Unassembled WGS sequence"/>
</dbReference>
<dbReference type="EMBL" id="BMXF01000002">
    <property type="protein sequence ID" value="GHB71038.1"/>
    <property type="molecule type" value="Genomic_DNA"/>
</dbReference>
<gene>
    <name evidence="1" type="ORF">GCM10007390_26000</name>
</gene>
<evidence type="ECO:0000313" key="2">
    <source>
        <dbReference type="Proteomes" id="UP000598271"/>
    </source>
</evidence>
<reference evidence="1 2" key="1">
    <citation type="journal article" date="2014" name="Int. J. Syst. Evol. Microbiol.">
        <title>Complete genome sequence of Corynebacterium casei LMG S-19264T (=DSM 44701T), isolated from a smear-ripened cheese.</title>
        <authorList>
            <consortium name="US DOE Joint Genome Institute (JGI-PGF)"/>
            <person name="Walter F."/>
            <person name="Albersmeier A."/>
            <person name="Kalinowski J."/>
            <person name="Ruckert C."/>
        </authorList>
    </citation>
    <scope>NUCLEOTIDE SEQUENCE [LARGE SCALE GENOMIC DNA]</scope>
    <source>
        <strain evidence="1 2">KCTC 12866</strain>
    </source>
</reference>
<evidence type="ECO:0000313" key="1">
    <source>
        <dbReference type="EMBL" id="GHB71038.1"/>
    </source>
</evidence>
<keyword evidence="2" id="KW-1185">Reference proteome</keyword>
<dbReference type="RefSeq" id="WP_189564900.1">
    <property type="nucleotide sequence ID" value="NZ_BMXF01000002.1"/>
</dbReference>
<name>A0A8J3D478_9BACT</name>
<comment type="caution">
    <text evidence="1">The sequence shown here is derived from an EMBL/GenBank/DDBJ whole genome shotgun (WGS) entry which is preliminary data.</text>
</comment>
<proteinExistence type="predicted"/>
<protein>
    <submittedName>
        <fullName evidence="1">Uncharacterized protein</fullName>
    </submittedName>
</protein>